<dbReference type="OrthoDB" id="10014609at2"/>
<feature type="region of interest" description="Disordered" evidence="2">
    <location>
        <begin position="182"/>
        <end position="243"/>
    </location>
</feature>
<dbReference type="EMBL" id="FOXF01000003">
    <property type="protein sequence ID" value="SFP04259.1"/>
    <property type="molecule type" value="Genomic_DNA"/>
</dbReference>
<feature type="signal peptide" evidence="3">
    <location>
        <begin position="1"/>
        <end position="28"/>
    </location>
</feature>
<dbReference type="Proteomes" id="UP000243745">
    <property type="component" value="Unassembled WGS sequence"/>
</dbReference>
<keyword evidence="3" id="KW-0732">Signal</keyword>
<evidence type="ECO:0000256" key="3">
    <source>
        <dbReference type="SAM" id="SignalP"/>
    </source>
</evidence>
<evidence type="ECO:0008006" key="6">
    <source>
        <dbReference type="Google" id="ProtNLM"/>
    </source>
</evidence>
<organism evidence="4 5">
    <name type="scientific">Ruminobacter amylophilus</name>
    <dbReference type="NCBI Taxonomy" id="867"/>
    <lineage>
        <taxon>Bacteria</taxon>
        <taxon>Pseudomonadati</taxon>
        <taxon>Pseudomonadota</taxon>
        <taxon>Gammaproteobacteria</taxon>
        <taxon>Aeromonadales</taxon>
        <taxon>Succinivibrionaceae</taxon>
        <taxon>Ruminobacter</taxon>
    </lineage>
</organism>
<evidence type="ECO:0000256" key="1">
    <source>
        <dbReference type="SAM" id="Coils"/>
    </source>
</evidence>
<dbReference type="AlphaFoldDB" id="A0A662ZEP3"/>
<feature type="chain" id="PRO_5024814121" description="Lipoprotein" evidence="3">
    <location>
        <begin position="29"/>
        <end position="243"/>
    </location>
</feature>
<evidence type="ECO:0000313" key="4">
    <source>
        <dbReference type="EMBL" id="SFP04259.1"/>
    </source>
</evidence>
<feature type="compositionally biased region" description="Low complexity" evidence="2">
    <location>
        <begin position="182"/>
        <end position="230"/>
    </location>
</feature>
<protein>
    <recommendedName>
        <fullName evidence="6">Lipoprotein</fullName>
    </recommendedName>
</protein>
<accession>A0A662ZEP3</accession>
<proteinExistence type="predicted"/>
<keyword evidence="1" id="KW-0175">Coiled coil</keyword>
<gene>
    <name evidence="4" type="ORF">SAMN02910344_00282</name>
</gene>
<dbReference type="PROSITE" id="PS51257">
    <property type="entry name" value="PROKAR_LIPOPROTEIN"/>
    <property type="match status" value="1"/>
</dbReference>
<sequence>MIINIKSKLLCSAIVSLLLSGCAGTHLSSEEVNQFTIGQDTESAVKAKLGEPWETFPAIDEKEITYILTNIPEIKPKDYIHRLGVYTFSFSPLLNGDHAYYELNIFAYSPDGILRNVAEYTCYSQKGCEDILEAEKQKFAVEDLRKIREDVENLIKDKKKKQELEAQQRKAEQERARRLAAAKAENVKSKTASSGKSATATVVTPAASVAKKVEQPVAAPAQTPAQTPAENTAKPAVRRNMSL</sequence>
<dbReference type="RefSeq" id="WP_093140227.1">
    <property type="nucleotide sequence ID" value="NZ_FOXF01000003.1"/>
</dbReference>
<name>A0A662ZEP3_9GAMM</name>
<reference evidence="4 5" key="1">
    <citation type="submission" date="2016-10" db="EMBL/GenBank/DDBJ databases">
        <authorList>
            <person name="Varghese N."/>
            <person name="Submissions S."/>
        </authorList>
    </citation>
    <scope>NUCLEOTIDE SEQUENCE [LARGE SCALE GENOMIC DNA]</scope>
    <source>
        <strain evidence="4 5">DSM 1361</strain>
    </source>
</reference>
<feature type="coiled-coil region" evidence="1">
    <location>
        <begin position="141"/>
        <end position="181"/>
    </location>
</feature>
<evidence type="ECO:0000313" key="5">
    <source>
        <dbReference type="Proteomes" id="UP000243745"/>
    </source>
</evidence>
<keyword evidence="5" id="KW-1185">Reference proteome</keyword>
<evidence type="ECO:0000256" key="2">
    <source>
        <dbReference type="SAM" id="MobiDB-lite"/>
    </source>
</evidence>